<organism evidence="4">
    <name type="scientific">Oppiella nova</name>
    <dbReference type="NCBI Taxonomy" id="334625"/>
    <lineage>
        <taxon>Eukaryota</taxon>
        <taxon>Metazoa</taxon>
        <taxon>Ecdysozoa</taxon>
        <taxon>Arthropoda</taxon>
        <taxon>Chelicerata</taxon>
        <taxon>Arachnida</taxon>
        <taxon>Acari</taxon>
        <taxon>Acariformes</taxon>
        <taxon>Sarcoptiformes</taxon>
        <taxon>Oribatida</taxon>
        <taxon>Brachypylina</taxon>
        <taxon>Oppioidea</taxon>
        <taxon>Oppiidae</taxon>
        <taxon>Oppiella</taxon>
    </lineage>
</organism>
<dbReference type="AlphaFoldDB" id="A0A7R9QDV8"/>
<evidence type="ECO:0000256" key="2">
    <source>
        <dbReference type="ARBA" id="ARBA00022801"/>
    </source>
</evidence>
<dbReference type="InterPro" id="IPR002073">
    <property type="entry name" value="PDEase_catalytic_dom"/>
</dbReference>
<dbReference type="SUPFAM" id="SSF109604">
    <property type="entry name" value="HD-domain/PDEase-like"/>
    <property type="match status" value="1"/>
</dbReference>
<dbReference type="Gene3D" id="1.10.1300.10">
    <property type="entry name" value="3'5'-cyclic nucleotide phosphodiesterase, catalytic domain"/>
    <property type="match status" value="1"/>
</dbReference>
<accession>A0A7R9QDV8</accession>
<keyword evidence="1" id="KW-0479">Metal-binding</keyword>
<evidence type="ECO:0000259" key="3">
    <source>
        <dbReference type="PROSITE" id="PS51845"/>
    </source>
</evidence>
<protein>
    <recommendedName>
        <fullName evidence="3">PDEase domain-containing protein</fullName>
    </recommendedName>
</protein>
<dbReference type="PROSITE" id="PS51845">
    <property type="entry name" value="PDEASE_I_2"/>
    <property type="match status" value="1"/>
</dbReference>
<evidence type="ECO:0000313" key="4">
    <source>
        <dbReference type="EMBL" id="CAD7642128.1"/>
    </source>
</evidence>
<proteinExistence type="predicted"/>
<keyword evidence="5" id="KW-1185">Reference proteome</keyword>
<gene>
    <name evidence="4" type="ORF">ONB1V03_LOCUS3432</name>
</gene>
<dbReference type="InterPro" id="IPR036971">
    <property type="entry name" value="PDEase_catalytic_dom_sf"/>
</dbReference>
<evidence type="ECO:0000256" key="1">
    <source>
        <dbReference type="ARBA" id="ARBA00022723"/>
    </source>
</evidence>
<evidence type="ECO:0000313" key="5">
    <source>
        <dbReference type="Proteomes" id="UP000728032"/>
    </source>
</evidence>
<keyword evidence="2" id="KW-0378">Hydrolase</keyword>
<dbReference type="GO" id="GO:0007165">
    <property type="term" value="P:signal transduction"/>
    <property type="evidence" value="ECO:0007669"/>
    <property type="project" value="InterPro"/>
</dbReference>
<dbReference type="Proteomes" id="UP000728032">
    <property type="component" value="Unassembled WGS sequence"/>
</dbReference>
<reference evidence="4" key="1">
    <citation type="submission" date="2020-11" db="EMBL/GenBank/DDBJ databases">
        <authorList>
            <person name="Tran Van P."/>
        </authorList>
    </citation>
    <scope>NUCLEOTIDE SEQUENCE</scope>
</reference>
<dbReference type="GO" id="GO:0004114">
    <property type="term" value="F:3',5'-cyclic-nucleotide phosphodiesterase activity"/>
    <property type="evidence" value="ECO:0007669"/>
    <property type="project" value="InterPro"/>
</dbReference>
<feature type="domain" description="PDEase" evidence="3">
    <location>
        <begin position="211"/>
        <end position="284"/>
    </location>
</feature>
<name>A0A7R9QDV8_9ACAR</name>
<dbReference type="GO" id="GO:0046872">
    <property type="term" value="F:metal ion binding"/>
    <property type="evidence" value="ECO:0007669"/>
    <property type="project" value="UniProtKB-KW"/>
</dbReference>
<dbReference type="EMBL" id="CAJPVJ010001005">
    <property type="protein sequence ID" value="CAG2163870.1"/>
    <property type="molecule type" value="Genomic_DNA"/>
</dbReference>
<dbReference type="PANTHER" id="PTHR11347">
    <property type="entry name" value="CYCLIC NUCLEOTIDE PHOSPHODIESTERASE"/>
    <property type="match status" value="1"/>
</dbReference>
<dbReference type="Pfam" id="PF00233">
    <property type="entry name" value="PDEase_I"/>
    <property type="match status" value="1"/>
</dbReference>
<dbReference type="OrthoDB" id="189220at2759"/>
<sequence length="284" mass="32328">MVVSDLIERKVWLGNGRLDGNQWQCRQYLYSSLLKLMRILESLSRITLKAALIESSGPKRVVDGLSDIGCVMLDQRSDIGALVPYRCRSVRTHRNTTRPLPVQNITFRLDITRNEFFISFTSGSTGHTFKSRAASGGICSAVAPARRRLFCELLLRVKVEANHSLTSFGTASGCTSESSSSSSNRRLQCIQSNWFHKIIITAFQFYASTRNPSKSFNLHYKWTKLLMEEFFRQGDMEKELGLPYSPLCDRNTTLIPQSQIGRRYYRSGRQWNCVEISSIESLNT</sequence>
<dbReference type="EMBL" id="OC915830">
    <property type="protein sequence ID" value="CAD7642128.1"/>
    <property type="molecule type" value="Genomic_DNA"/>
</dbReference>